<evidence type="ECO:0000313" key="3">
    <source>
        <dbReference type="Proteomes" id="UP000178486"/>
    </source>
</evidence>
<dbReference type="InterPro" id="IPR038763">
    <property type="entry name" value="DHH_sf"/>
</dbReference>
<gene>
    <name evidence="2" type="ORF">A3B56_01135</name>
</gene>
<proteinExistence type="predicted"/>
<dbReference type="AlphaFoldDB" id="A0A1F7JIP2"/>
<reference evidence="2 3" key="1">
    <citation type="journal article" date="2016" name="Nat. Commun.">
        <title>Thousands of microbial genomes shed light on interconnected biogeochemical processes in an aquifer system.</title>
        <authorList>
            <person name="Anantharaman K."/>
            <person name="Brown C.T."/>
            <person name="Hug L.A."/>
            <person name="Sharon I."/>
            <person name="Castelle C.J."/>
            <person name="Probst A.J."/>
            <person name="Thomas B.C."/>
            <person name="Singh A."/>
            <person name="Wilkins M.J."/>
            <person name="Karaoz U."/>
            <person name="Brodie E.L."/>
            <person name="Williams K.H."/>
            <person name="Hubbard S.S."/>
            <person name="Banfield J.F."/>
        </authorList>
    </citation>
    <scope>NUCLEOTIDE SEQUENCE [LARGE SCALE GENOMIC DNA]</scope>
</reference>
<evidence type="ECO:0000313" key="2">
    <source>
        <dbReference type="EMBL" id="OGK55472.1"/>
    </source>
</evidence>
<dbReference type="EMBL" id="MGAU01000013">
    <property type="protein sequence ID" value="OGK55472.1"/>
    <property type="molecule type" value="Genomic_DNA"/>
</dbReference>
<feature type="compositionally biased region" description="Polar residues" evidence="1">
    <location>
        <begin position="278"/>
        <end position="301"/>
    </location>
</feature>
<sequence length="325" mass="35712">MNPMGAMNPPAGNTAVFQLRSMLQAAQQILIAFPESTDEDATAAALAMYLILKKIRKSVTVASAGQVKVERAHLVGIDKITSKLAGGNTLVVSMPYAEGSIEKVSYNIDNNRFNLVIEPRGDKLVFNPDDIEYNYGKGDYDLVFTIGTARLEDLGSLYVDHKNAFANKPIINIDNSSQNAGYGRVNIIDSAPISQIMTMVVKSLRLPIDEDIASDLYTGITSAQKSSALDSMSPDSLEAMAFLMRSQAKQLRKQGQETVLSQQPARPVQLQDVPFVRQQPSQQPVTSQAVQQSVPLNQRPQQPVIEEAPEDWLKPKIFHTNKQPN</sequence>
<dbReference type="SUPFAM" id="SSF64182">
    <property type="entry name" value="DHH phosphoesterases"/>
    <property type="match status" value="1"/>
</dbReference>
<accession>A0A1F7JIP2</accession>
<name>A0A1F7JIP2_9BACT</name>
<organism evidence="2 3">
    <name type="scientific">Candidatus Roizmanbacteria bacterium RIFCSPLOWO2_01_FULL_45_11</name>
    <dbReference type="NCBI Taxonomy" id="1802070"/>
    <lineage>
        <taxon>Bacteria</taxon>
        <taxon>Candidatus Roizmaniibacteriota</taxon>
    </lineage>
</organism>
<dbReference type="Gene3D" id="3.90.1640.10">
    <property type="entry name" value="inorganic pyrophosphatase (n-terminal core)"/>
    <property type="match status" value="1"/>
</dbReference>
<evidence type="ECO:0000256" key="1">
    <source>
        <dbReference type="SAM" id="MobiDB-lite"/>
    </source>
</evidence>
<feature type="region of interest" description="Disordered" evidence="1">
    <location>
        <begin position="253"/>
        <end position="325"/>
    </location>
</feature>
<dbReference type="Proteomes" id="UP000178486">
    <property type="component" value="Unassembled WGS sequence"/>
</dbReference>
<evidence type="ECO:0008006" key="4">
    <source>
        <dbReference type="Google" id="ProtNLM"/>
    </source>
</evidence>
<protein>
    <recommendedName>
        <fullName evidence="4">DDH domain-containing protein</fullName>
    </recommendedName>
</protein>
<comment type="caution">
    <text evidence="2">The sequence shown here is derived from an EMBL/GenBank/DDBJ whole genome shotgun (WGS) entry which is preliminary data.</text>
</comment>